<dbReference type="EMBL" id="CALNXI010000724">
    <property type="protein sequence ID" value="CAH3040766.1"/>
    <property type="molecule type" value="Genomic_DNA"/>
</dbReference>
<dbReference type="PANTHER" id="PTHR47018">
    <property type="entry name" value="CXC DOMAIN-CONTAINING PROTEIN-RELATED"/>
    <property type="match status" value="1"/>
</dbReference>
<evidence type="ECO:0000313" key="2">
    <source>
        <dbReference type="Proteomes" id="UP001159427"/>
    </source>
</evidence>
<name>A0ABN8N135_9CNID</name>
<keyword evidence="2" id="KW-1185">Reference proteome</keyword>
<accession>A0ABN8N135</accession>
<gene>
    <name evidence="1" type="ORF">PEVE_00040130</name>
</gene>
<proteinExistence type="predicted"/>
<reference evidence="1 2" key="1">
    <citation type="submission" date="2022-05" db="EMBL/GenBank/DDBJ databases">
        <authorList>
            <consortium name="Genoscope - CEA"/>
            <person name="William W."/>
        </authorList>
    </citation>
    <scope>NUCLEOTIDE SEQUENCE [LARGE SCALE GENOMIC DNA]</scope>
</reference>
<sequence>MTSGPEMARLVSEFEASMTTEAEVQGADPAMNFQVSFFKDVKSLVTTMKDFGYPFLEESNDLIVLDTKEIAEPAAVTILPQIEAVGKEQCNQFITERLLNRTKSLYDPIKRNKV</sequence>
<evidence type="ECO:0000313" key="1">
    <source>
        <dbReference type="EMBL" id="CAH3040766.1"/>
    </source>
</evidence>
<organism evidence="1 2">
    <name type="scientific">Porites evermanni</name>
    <dbReference type="NCBI Taxonomy" id="104178"/>
    <lineage>
        <taxon>Eukaryota</taxon>
        <taxon>Metazoa</taxon>
        <taxon>Cnidaria</taxon>
        <taxon>Anthozoa</taxon>
        <taxon>Hexacorallia</taxon>
        <taxon>Scleractinia</taxon>
        <taxon>Fungiina</taxon>
        <taxon>Poritidae</taxon>
        <taxon>Porites</taxon>
    </lineage>
</organism>
<protein>
    <submittedName>
        <fullName evidence="1">Uncharacterized protein</fullName>
    </submittedName>
</protein>
<feature type="non-terminal residue" evidence="1">
    <location>
        <position position="114"/>
    </location>
</feature>
<comment type="caution">
    <text evidence="1">The sequence shown here is derived from an EMBL/GenBank/DDBJ whole genome shotgun (WGS) entry which is preliminary data.</text>
</comment>
<dbReference type="Proteomes" id="UP001159427">
    <property type="component" value="Unassembled WGS sequence"/>
</dbReference>